<feature type="coiled-coil region" evidence="7">
    <location>
        <begin position="413"/>
        <end position="440"/>
    </location>
</feature>
<keyword evidence="12" id="KW-1185">Reference proteome</keyword>
<dbReference type="InterPro" id="IPR011990">
    <property type="entry name" value="TPR-like_helical_dom_sf"/>
</dbReference>
<feature type="modified residue" description="4-aspartylphosphate" evidence="6">
    <location>
        <position position="780"/>
    </location>
</feature>
<comment type="catalytic activity">
    <reaction evidence="1">
        <text>ATP + protein L-histidine = ADP + protein N-phospho-L-histidine.</text>
        <dbReference type="EC" id="2.7.13.3"/>
    </reaction>
</comment>
<gene>
    <name evidence="11" type="ORF">EIK76_11735</name>
</gene>
<dbReference type="InterPro" id="IPR011006">
    <property type="entry name" value="CheY-like_superfamily"/>
</dbReference>
<evidence type="ECO:0000259" key="10">
    <source>
        <dbReference type="PROSITE" id="PS50110"/>
    </source>
</evidence>
<dbReference type="InterPro" id="IPR036641">
    <property type="entry name" value="HPT_dom_sf"/>
</dbReference>
<dbReference type="SUPFAM" id="SSF55874">
    <property type="entry name" value="ATPase domain of HSP90 chaperone/DNA topoisomerase II/histidine kinase"/>
    <property type="match status" value="1"/>
</dbReference>
<protein>
    <recommendedName>
        <fullName evidence="2">histidine kinase</fullName>
        <ecNumber evidence="2">2.7.13.3</ecNumber>
    </recommendedName>
</protein>
<evidence type="ECO:0000256" key="8">
    <source>
        <dbReference type="SAM" id="SignalP"/>
    </source>
</evidence>
<feature type="chain" id="PRO_5018768025" description="histidine kinase" evidence="8">
    <location>
        <begin position="21"/>
        <end position="961"/>
    </location>
</feature>
<evidence type="ECO:0000256" key="7">
    <source>
        <dbReference type="SAM" id="Coils"/>
    </source>
</evidence>
<dbReference type="Gene3D" id="3.40.50.2300">
    <property type="match status" value="1"/>
</dbReference>
<keyword evidence="5" id="KW-0418">Kinase</keyword>
<reference evidence="11 12" key="1">
    <citation type="submission" date="2018-11" db="EMBL/GenBank/DDBJ databases">
        <title>Draft genome analysis of Rheinheimera mesophila isolated from an industrial waste site.</title>
        <authorList>
            <person name="Yu Q."/>
            <person name="Qi Y."/>
            <person name="Zhang H."/>
            <person name="Lu Y."/>
            <person name="Pu J."/>
        </authorList>
    </citation>
    <scope>NUCLEOTIDE SEQUENCE [LARGE SCALE GENOMIC DNA]</scope>
    <source>
        <strain evidence="11 12">IITR13</strain>
    </source>
</reference>
<dbReference type="PROSITE" id="PS51257">
    <property type="entry name" value="PROKAR_LIPOPROTEIN"/>
    <property type="match status" value="1"/>
</dbReference>
<dbReference type="SUPFAM" id="SSF47226">
    <property type="entry name" value="Histidine-containing phosphotransfer domain, HPT domain"/>
    <property type="match status" value="1"/>
</dbReference>
<dbReference type="SMART" id="SM00388">
    <property type="entry name" value="HisKA"/>
    <property type="match status" value="1"/>
</dbReference>
<dbReference type="Pfam" id="PF00512">
    <property type="entry name" value="HisKA"/>
    <property type="match status" value="1"/>
</dbReference>
<organism evidence="11 12">
    <name type="scientific">Rheinheimera mesophila</name>
    <dbReference type="NCBI Taxonomy" id="1547515"/>
    <lineage>
        <taxon>Bacteria</taxon>
        <taxon>Pseudomonadati</taxon>
        <taxon>Pseudomonadota</taxon>
        <taxon>Gammaproteobacteria</taxon>
        <taxon>Chromatiales</taxon>
        <taxon>Chromatiaceae</taxon>
        <taxon>Rheinheimera</taxon>
    </lineage>
</organism>
<evidence type="ECO:0000256" key="3">
    <source>
        <dbReference type="ARBA" id="ARBA00022553"/>
    </source>
</evidence>
<name>A0A3P3QGE5_9GAMM</name>
<feature type="signal peptide" evidence="8">
    <location>
        <begin position="1"/>
        <end position="20"/>
    </location>
</feature>
<dbReference type="OrthoDB" id="9792686at2"/>
<dbReference type="PRINTS" id="PR00344">
    <property type="entry name" value="BCTRLSENSOR"/>
</dbReference>
<evidence type="ECO:0000256" key="4">
    <source>
        <dbReference type="ARBA" id="ARBA00022679"/>
    </source>
</evidence>
<proteinExistence type="predicted"/>
<dbReference type="AlphaFoldDB" id="A0A3P3QGE5"/>
<evidence type="ECO:0000256" key="2">
    <source>
        <dbReference type="ARBA" id="ARBA00012438"/>
    </source>
</evidence>
<evidence type="ECO:0000256" key="6">
    <source>
        <dbReference type="PROSITE-ProRule" id="PRU00169"/>
    </source>
</evidence>
<dbReference type="GO" id="GO:0005886">
    <property type="term" value="C:plasma membrane"/>
    <property type="evidence" value="ECO:0007669"/>
    <property type="project" value="TreeGrafter"/>
</dbReference>
<dbReference type="InterPro" id="IPR004358">
    <property type="entry name" value="Sig_transdc_His_kin-like_C"/>
</dbReference>
<dbReference type="Pfam" id="PF02518">
    <property type="entry name" value="HATPase_c"/>
    <property type="match status" value="1"/>
</dbReference>
<feature type="domain" description="Histidine kinase" evidence="9">
    <location>
        <begin position="497"/>
        <end position="716"/>
    </location>
</feature>
<dbReference type="PANTHER" id="PTHR43047">
    <property type="entry name" value="TWO-COMPONENT HISTIDINE PROTEIN KINASE"/>
    <property type="match status" value="1"/>
</dbReference>
<dbReference type="InterPro" id="IPR003661">
    <property type="entry name" value="HisK_dim/P_dom"/>
</dbReference>
<dbReference type="EC" id="2.7.13.3" evidence="2"/>
<evidence type="ECO:0000313" key="12">
    <source>
        <dbReference type="Proteomes" id="UP000276260"/>
    </source>
</evidence>
<dbReference type="GO" id="GO:0009927">
    <property type="term" value="F:histidine phosphotransfer kinase activity"/>
    <property type="evidence" value="ECO:0007669"/>
    <property type="project" value="TreeGrafter"/>
</dbReference>
<dbReference type="EMBL" id="RRCF01000003">
    <property type="protein sequence ID" value="RRJ20191.1"/>
    <property type="molecule type" value="Genomic_DNA"/>
</dbReference>
<dbReference type="PROSITE" id="PS50110">
    <property type="entry name" value="RESPONSE_REGULATORY"/>
    <property type="match status" value="1"/>
</dbReference>
<evidence type="ECO:0000256" key="1">
    <source>
        <dbReference type="ARBA" id="ARBA00000085"/>
    </source>
</evidence>
<keyword evidence="4" id="KW-0808">Transferase</keyword>
<dbReference type="GO" id="GO:0000155">
    <property type="term" value="F:phosphorelay sensor kinase activity"/>
    <property type="evidence" value="ECO:0007669"/>
    <property type="project" value="InterPro"/>
</dbReference>
<dbReference type="SUPFAM" id="SSF48452">
    <property type="entry name" value="TPR-like"/>
    <property type="match status" value="2"/>
</dbReference>
<dbReference type="Gene3D" id="3.30.565.10">
    <property type="entry name" value="Histidine kinase-like ATPase, C-terminal domain"/>
    <property type="match status" value="1"/>
</dbReference>
<evidence type="ECO:0000313" key="11">
    <source>
        <dbReference type="EMBL" id="RRJ20191.1"/>
    </source>
</evidence>
<keyword evidence="3 6" id="KW-0597">Phosphoprotein</keyword>
<dbReference type="InterPro" id="IPR003594">
    <property type="entry name" value="HATPase_dom"/>
</dbReference>
<evidence type="ECO:0000259" key="9">
    <source>
        <dbReference type="PROSITE" id="PS50109"/>
    </source>
</evidence>
<comment type="caution">
    <text evidence="11">The sequence shown here is derived from an EMBL/GenBank/DDBJ whole genome shotgun (WGS) entry which is preliminary data.</text>
</comment>
<dbReference type="Gene3D" id="1.25.40.10">
    <property type="entry name" value="Tetratricopeptide repeat domain"/>
    <property type="match status" value="1"/>
</dbReference>
<dbReference type="CDD" id="cd00082">
    <property type="entry name" value="HisKA"/>
    <property type="match status" value="1"/>
</dbReference>
<dbReference type="InterPro" id="IPR001789">
    <property type="entry name" value="Sig_transdc_resp-reg_receiver"/>
</dbReference>
<dbReference type="InterPro" id="IPR036097">
    <property type="entry name" value="HisK_dim/P_sf"/>
</dbReference>
<dbReference type="Proteomes" id="UP000276260">
    <property type="component" value="Unassembled WGS sequence"/>
</dbReference>
<sequence>MAVKLFFLWLGLTLGCSAAAQGQSQPEVSTAVERQQLQHQLLQSTDQAQRLSLLVRLSEVFVTQDPALSLSYAQQWLQSSTDRESADYHRLLLQQTTAYMLQGNYQQAYQTSLETERLARRQNDTKQLFNALRRQADNLNRLGQADQALPKALEAMQIAIDANNSVPLQIIRYDLAHIYLNLYAYPQAIQIASDGLSLAMAGDDSNRQANFLHLLAEASRLYQQYQSAEDFARKALALRLSRQEQALTAQYHLSLARSLLPQNKYQEAEQQLQLALSTAQQVGNPIEQADAQQSLAWLDLYFDRTAAANSRYQQIRQLLKADEHQANLRQFSLSHLTALLEFNQHAEAAALYQQLQLNSTDFTEPQSLLEYWTVSAQVAGFHQNYPQAYAAADQVRQLQQHLFDDRIHKQALVIASEQHKALLERELQQASQQNQLAQLSQQHQKNMLLLLSVGACLALALLLSLFYHKSRRNRLLLQKQQEMAQQKIAVKNEFIATLGHEIRTPLQGIDAVLTQLLSETTQADSQQKILLARRSVWSLDNIINNILTSSRLDYGVYQPLEQHVVLPELLSRLHDLLEPLASNKGLKLSYSVASTVPELVVLDENLLTQLLTNLISNAVKYTKQGEIEMRVELLERQASALTLLFKVRDTGVGLTTLQVSQLLRGERLQQQRSLQAGPGLGMLVCQRLLHQLGSALQIHSAPGLGTEVSFELKCQVSDVWPSRQPGVDGQNQALVIEDDELCRISLQQTLTQLGFVVTTASSMQQIQHLPQQLWAWVFLDGQLDDADAQQSIEQLKIQGQVDENSRFVLVSGTAQQNLPPQISAVLMKPWRREQLQTLIVQLAQLPPLGPLYNKDYLQQSLQTLNAEQRQALSTKVRDQLDSLTQQLSQPSPDPKLFHRMIGSLGQLGLIRLSQLCRLTENQLLQQHKLEPLLAHQLQLCLLQSKQAIELLFAPGPQLPPG</sequence>
<dbReference type="SUPFAM" id="SSF52172">
    <property type="entry name" value="CheY-like"/>
    <property type="match status" value="1"/>
</dbReference>
<dbReference type="InterPro" id="IPR036890">
    <property type="entry name" value="HATPase_C_sf"/>
</dbReference>
<feature type="domain" description="Response regulatory" evidence="10">
    <location>
        <begin position="732"/>
        <end position="843"/>
    </location>
</feature>
<keyword evidence="8" id="KW-0732">Signal</keyword>
<keyword evidence="7" id="KW-0175">Coiled coil</keyword>
<dbReference type="Gene3D" id="1.10.287.130">
    <property type="match status" value="1"/>
</dbReference>
<dbReference type="PANTHER" id="PTHR43047:SF72">
    <property type="entry name" value="OSMOSENSING HISTIDINE PROTEIN KINASE SLN1"/>
    <property type="match status" value="1"/>
</dbReference>
<dbReference type="InterPro" id="IPR005467">
    <property type="entry name" value="His_kinase_dom"/>
</dbReference>
<dbReference type="PROSITE" id="PS50109">
    <property type="entry name" value="HIS_KIN"/>
    <property type="match status" value="1"/>
</dbReference>
<dbReference type="RefSeq" id="WP_046520263.1">
    <property type="nucleotide sequence ID" value="NZ_LAVS01000029.1"/>
</dbReference>
<dbReference type="SUPFAM" id="SSF47384">
    <property type="entry name" value="Homodimeric domain of signal transducing histidine kinase"/>
    <property type="match status" value="1"/>
</dbReference>
<evidence type="ECO:0000256" key="5">
    <source>
        <dbReference type="ARBA" id="ARBA00022777"/>
    </source>
</evidence>
<accession>A0A3P3QGE5</accession>
<dbReference type="SMART" id="SM00387">
    <property type="entry name" value="HATPase_c"/>
    <property type="match status" value="1"/>
</dbReference>